<dbReference type="InterPro" id="IPR052897">
    <property type="entry name" value="Sec-Metab_Biosynth_Hydrolase"/>
</dbReference>
<dbReference type="EMBL" id="BOMB01000016">
    <property type="protein sequence ID" value="GID12071.1"/>
    <property type="molecule type" value="Genomic_DNA"/>
</dbReference>
<dbReference type="Proteomes" id="UP000612808">
    <property type="component" value="Unassembled WGS sequence"/>
</dbReference>
<sequence length="222" mass="23564">MTYVLIPGAGGSSWHWHRLAAELRSRGAEVLTPDLPAADRAAGFPEYAEVVAAAVGDRADAVLVAHSLGAFTAPLVCERIPVRLLVLVAPMVPRPGESAGEWWAATGHPGAPLDPDVRQATNFHDLPDDEAAEANARWGPQSGAPFRAAYPLRAWPAVPTRVLLYRDDRLFPSDFQRRVTKDRLGVGCDETPGGHFAHLSHPVAVADRLVAYASAAATGGGT</sequence>
<keyword evidence="3" id="KW-1185">Reference proteome</keyword>
<dbReference type="Pfam" id="PF12697">
    <property type="entry name" value="Abhydrolase_6"/>
    <property type="match status" value="1"/>
</dbReference>
<comment type="caution">
    <text evidence="2">The sequence shown here is derived from an EMBL/GenBank/DDBJ whole genome shotgun (WGS) entry which is preliminary data.</text>
</comment>
<dbReference type="AlphaFoldDB" id="A0A8J3IXW3"/>
<organism evidence="2 3">
    <name type="scientific">Actinocatenispora rupis</name>
    <dbReference type="NCBI Taxonomy" id="519421"/>
    <lineage>
        <taxon>Bacteria</taxon>
        <taxon>Bacillati</taxon>
        <taxon>Actinomycetota</taxon>
        <taxon>Actinomycetes</taxon>
        <taxon>Micromonosporales</taxon>
        <taxon>Micromonosporaceae</taxon>
        <taxon>Actinocatenispora</taxon>
    </lineage>
</organism>
<protein>
    <submittedName>
        <fullName evidence="2">Alpha/beta hydrolase</fullName>
    </submittedName>
</protein>
<dbReference type="InterPro" id="IPR029058">
    <property type="entry name" value="AB_hydrolase_fold"/>
</dbReference>
<reference evidence="2" key="1">
    <citation type="submission" date="2021-01" db="EMBL/GenBank/DDBJ databases">
        <title>Whole genome shotgun sequence of Actinocatenispora rupis NBRC 107355.</title>
        <authorList>
            <person name="Komaki H."/>
            <person name="Tamura T."/>
        </authorList>
    </citation>
    <scope>NUCLEOTIDE SEQUENCE</scope>
    <source>
        <strain evidence="2">NBRC 107355</strain>
    </source>
</reference>
<evidence type="ECO:0000313" key="2">
    <source>
        <dbReference type="EMBL" id="GID12071.1"/>
    </source>
</evidence>
<dbReference type="GO" id="GO:0016787">
    <property type="term" value="F:hydrolase activity"/>
    <property type="evidence" value="ECO:0007669"/>
    <property type="project" value="UniProtKB-KW"/>
</dbReference>
<dbReference type="InterPro" id="IPR000073">
    <property type="entry name" value="AB_hydrolase_1"/>
</dbReference>
<dbReference type="PANTHER" id="PTHR37017">
    <property type="entry name" value="AB HYDROLASE-1 DOMAIN-CONTAINING PROTEIN-RELATED"/>
    <property type="match status" value="1"/>
</dbReference>
<dbReference type="Gene3D" id="3.40.50.1820">
    <property type="entry name" value="alpha/beta hydrolase"/>
    <property type="match status" value="1"/>
</dbReference>
<feature type="domain" description="AB hydrolase-1" evidence="1">
    <location>
        <begin position="4"/>
        <end position="207"/>
    </location>
</feature>
<evidence type="ECO:0000259" key="1">
    <source>
        <dbReference type="Pfam" id="PF12697"/>
    </source>
</evidence>
<name>A0A8J3IXW3_9ACTN</name>
<accession>A0A8J3IXW3</accession>
<gene>
    <name evidence="2" type="ORF">Aru02nite_29600</name>
</gene>
<dbReference type="PANTHER" id="PTHR37017:SF11">
    <property type="entry name" value="ESTERASE_LIPASE_THIOESTERASE DOMAIN-CONTAINING PROTEIN"/>
    <property type="match status" value="1"/>
</dbReference>
<dbReference type="SUPFAM" id="SSF53474">
    <property type="entry name" value="alpha/beta-Hydrolases"/>
    <property type="match status" value="1"/>
</dbReference>
<keyword evidence="2" id="KW-0378">Hydrolase</keyword>
<proteinExistence type="predicted"/>
<dbReference type="RefSeq" id="WP_203658055.1">
    <property type="nucleotide sequence ID" value="NZ_BAAAZM010000009.1"/>
</dbReference>
<evidence type="ECO:0000313" key="3">
    <source>
        <dbReference type="Proteomes" id="UP000612808"/>
    </source>
</evidence>